<dbReference type="InterPro" id="IPR000504">
    <property type="entry name" value="RRM_dom"/>
</dbReference>
<dbReference type="GO" id="GO:0006120">
    <property type="term" value="P:mitochondrial electron transport, NADH to ubiquinone"/>
    <property type="evidence" value="ECO:0007669"/>
    <property type="project" value="TreeGrafter"/>
</dbReference>
<keyword evidence="3" id="KW-0496">Mitochondrion</keyword>
<dbReference type="SUPFAM" id="SSF54928">
    <property type="entry name" value="RNA-binding domain, RBD"/>
    <property type="match status" value="1"/>
</dbReference>
<dbReference type="STRING" id="100787.A0A0G4N2M2"/>
<evidence type="ECO:0000313" key="9">
    <source>
        <dbReference type="Proteomes" id="UP000044602"/>
    </source>
</evidence>
<evidence type="ECO:0000256" key="5">
    <source>
        <dbReference type="PROSITE-ProRule" id="PRU00176"/>
    </source>
</evidence>
<dbReference type="InterPro" id="IPR012677">
    <property type="entry name" value="Nucleotide-bd_a/b_plait_sf"/>
</dbReference>
<accession>A0A0G4N2M2</accession>
<dbReference type="GO" id="GO:0051082">
    <property type="term" value="F:unfolded protein binding"/>
    <property type="evidence" value="ECO:0007669"/>
    <property type="project" value="TreeGrafter"/>
</dbReference>
<reference evidence="8 9" key="1">
    <citation type="submission" date="2015-05" db="EMBL/GenBank/DDBJ databases">
        <authorList>
            <person name="Wang D.B."/>
            <person name="Wang M."/>
        </authorList>
    </citation>
    <scope>NUCLEOTIDE SEQUENCE [LARGE SCALE GENOMIC DNA]</scope>
    <source>
        <strain evidence="8">VL1</strain>
    </source>
</reference>
<feature type="domain" description="RRM" evidence="7">
    <location>
        <begin position="271"/>
        <end position="353"/>
    </location>
</feature>
<organism evidence="8 9">
    <name type="scientific">Verticillium longisporum</name>
    <name type="common">Verticillium dahliae var. longisporum</name>
    <dbReference type="NCBI Taxonomy" id="100787"/>
    <lineage>
        <taxon>Eukaryota</taxon>
        <taxon>Fungi</taxon>
        <taxon>Dikarya</taxon>
        <taxon>Ascomycota</taxon>
        <taxon>Pezizomycotina</taxon>
        <taxon>Sordariomycetes</taxon>
        <taxon>Hypocreomycetidae</taxon>
        <taxon>Glomerellales</taxon>
        <taxon>Plectosphaerellaceae</taxon>
        <taxon>Verticillium</taxon>
    </lineage>
</organism>
<evidence type="ECO:0000256" key="6">
    <source>
        <dbReference type="SAM" id="MobiDB-lite"/>
    </source>
</evidence>
<feature type="region of interest" description="Disordered" evidence="6">
    <location>
        <begin position="543"/>
        <end position="573"/>
    </location>
</feature>
<dbReference type="SUPFAM" id="SSF49785">
    <property type="entry name" value="Galactose-binding domain-like"/>
    <property type="match status" value="1"/>
</dbReference>
<evidence type="ECO:0000256" key="1">
    <source>
        <dbReference type="ARBA" id="ARBA00004173"/>
    </source>
</evidence>
<dbReference type="InterPro" id="IPR008979">
    <property type="entry name" value="Galactose-bd-like_sf"/>
</dbReference>
<dbReference type="EMBL" id="CVQH01026527">
    <property type="protein sequence ID" value="CRK40707.1"/>
    <property type="molecule type" value="Genomic_DNA"/>
</dbReference>
<dbReference type="CDD" id="cd00590">
    <property type="entry name" value="RRM_SF"/>
    <property type="match status" value="1"/>
</dbReference>
<evidence type="ECO:0000259" key="7">
    <source>
        <dbReference type="PROSITE" id="PS50102"/>
    </source>
</evidence>
<dbReference type="GO" id="GO:0010257">
    <property type="term" value="P:NADH dehydrogenase complex assembly"/>
    <property type="evidence" value="ECO:0007669"/>
    <property type="project" value="TreeGrafter"/>
</dbReference>
<dbReference type="GO" id="GO:0003723">
    <property type="term" value="F:RNA binding"/>
    <property type="evidence" value="ECO:0007669"/>
    <property type="project" value="UniProtKB-UniRule"/>
</dbReference>
<name>A0A0G4N2M2_VERLO</name>
<dbReference type="SMART" id="SM00360">
    <property type="entry name" value="RRM"/>
    <property type="match status" value="2"/>
</dbReference>
<dbReference type="PROSITE" id="PS50102">
    <property type="entry name" value="RRM"/>
    <property type="match status" value="2"/>
</dbReference>
<sequence>MASGGKLPDDLGLGRLVISQPRTDVDLPAEDDGFQGGPGALTITAPPPGPISSSMVQVETSPSKARVLGFHEDHVPDAQEFYSSEFCVFVANLPQSQSDETLEAAVTETFSKFGTVFVKIRRDTRNQMPYGFAQFTNAHNARTALLKGRGSIILGRACRTERVKGNCQFVLYRRDGSVMTRAEVTNLMEVQGTLARVEPLHSQTQSLTNFPETAWLVTYDLFDPRRDVVGVFANHMTYNVRPFNHRDTSDRIPVPGGGHHAPNDKYGSNGRSIYIANLPVDIDEAAVRTIVSGFNRVQRVQIRQTTTNTPDGRRAYAFVEFDHSDVADAAIAQLNGLVAPDNQGFLRVQRRIMHPFPSNRPQGLLSAQSHVNRELYPQVMTNSAPREIGEGHLLGVPNNIQETPMKQVHHHHQELQAAASTPSELGQVTPANTMQAPPPSIANPMSPMSPMGPMSPMSPWIHTSPYGNPFAATMGYSPFAGSQYTMMTPQASPAMYYPQQSPQPHFSPFVMAPHMPAAYYHPGSWAAPGFVPGTYMVDPAAEGQATDQDSNDHDDGVHDTEAGHSQVTSEGGVSLKEEADWLEVTISNNLSAATTGITVTMRATPALSKGFMGRSVDEFKRLASIAFTAEAVKGPFAPLLLQSFPDAHSITNCKTMSDEEIGGFSECALDWAPFSSDTEPRHPSSAPRPTGYARFHGTISTELPKDKPEIQRTGFAAWRTLDRPATAFGRSLWDIDMYTYLAMRIRSDGRSYFVNLQTESVVPTDLHQHRLFAKRPGEWETVFVKWNDFVRTNHGFVVEPQTEMLRRKVRTVGFGLTDRVPGPFELCIESMWATNDVDVEDATVIGAGEAREQTSELKDKQGKSIRWRET</sequence>
<feature type="compositionally biased region" description="Basic and acidic residues" evidence="6">
    <location>
        <begin position="849"/>
        <end position="870"/>
    </location>
</feature>
<gene>
    <name evidence="8" type="ORF">BN1708_008299</name>
</gene>
<keyword evidence="4" id="KW-0143">Chaperone</keyword>
<comment type="similarity">
    <text evidence="2">Belongs to the CIA30 family.</text>
</comment>
<feature type="compositionally biased region" description="Basic and acidic residues" evidence="6">
    <location>
        <begin position="550"/>
        <end position="562"/>
    </location>
</feature>
<evidence type="ECO:0000313" key="8">
    <source>
        <dbReference type="EMBL" id="CRK40707.1"/>
    </source>
</evidence>
<dbReference type="InterPro" id="IPR035979">
    <property type="entry name" value="RBD_domain_sf"/>
</dbReference>
<keyword evidence="5" id="KW-0694">RNA-binding</keyword>
<dbReference type="PANTHER" id="PTHR13194">
    <property type="entry name" value="COMPLEX I INTERMEDIATE-ASSOCIATED PROTEIN 30"/>
    <property type="match status" value="1"/>
</dbReference>
<evidence type="ECO:0000256" key="4">
    <source>
        <dbReference type="ARBA" id="ARBA00023186"/>
    </source>
</evidence>
<dbReference type="Gene3D" id="3.30.70.330">
    <property type="match status" value="2"/>
</dbReference>
<feature type="domain" description="RRM" evidence="7">
    <location>
        <begin position="86"/>
        <end position="165"/>
    </location>
</feature>
<dbReference type="Proteomes" id="UP000044602">
    <property type="component" value="Unassembled WGS sequence"/>
</dbReference>
<dbReference type="GO" id="GO:0005739">
    <property type="term" value="C:mitochondrion"/>
    <property type="evidence" value="ECO:0007669"/>
    <property type="project" value="UniProtKB-SubCell"/>
</dbReference>
<protein>
    <recommendedName>
        <fullName evidence="7">RRM domain-containing protein</fullName>
    </recommendedName>
</protein>
<evidence type="ECO:0000256" key="3">
    <source>
        <dbReference type="ARBA" id="ARBA00023128"/>
    </source>
</evidence>
<dbReference type="Pfam" id="PF08547">
    <property type="entry name" value="CIA30"/>
    <property type="match status" value="1"/>
</dbReference>
<comment type="subcellular location">
    <subcellularLocation>
        <location evidence="1">Mitochondrion</location>
    </subcellularLocation>
</comment>
<dbReference type="InterPro" id="IPR039131">
    <property type="entry name" value="NDUFAF1"/>
</dbReference>
<keyword evidence="9" id="KW-1185">Reference proteome</keyword>
<evidence type="ECO:0000256" key="2">
    <source>
        <dbReference type="ARBA" id="ARBA00007884"/>
    </source>
</evidence>
<dbReference type="AlphaFoldDB" id="A0A0G4N2M2"/>
<dbReference type="PANTHER" id="PTHR13194:SF18">
    <property type="entry name" value="COMPLEX I INTERMEDIATE-ASSOCIATED PROTEIN 30, MITOCHONDRIAL"/>
    <property type="match status" value="1"/>
</dbReference>
<feature type="region of interest" description="Disordered" evidence="6">
    <location>
        <begin position="848"/>
        <end position="870"/>
    </location>
</feature>
<dbReference type="InterPro" id="IPR013857">
    <property type="entry name" value="NADH-UbQ_OxRdtase-assoc_prot30"/>
</dbReference>
<dbReference type="Pfam" id="PF00076">
    <property type="entry name" value="RRM_1"/>
    <property type="match status" value="2"/>
</dbReference>
<proteinExistence type="inferred from homology"/>